<feature type="repeat" description="TPR" evidence="1">
    <location>
        <begin position="384"/>
        <end position="417"/>
    </location>
</feature>
<evidence type="ECO:0000313" key="5">
    <source>
        <dbReference type="EMBL" id="TKR30751.1"/>
    </source>
</evidence>
<dbReference type="RefSeq" id="WP_137267182.1">
    <property type="nucleotide sequence ID" value="NZ_SZUA01000002.1"/>
</dbReference>
<dbReference type="AlphaFoldDB" id="A0A4U5JQ83"/>
<feature type="transmembrane region" description="Helical" evidence="3">
    <location>
        <begin position="14"/>
        <end position="31"/>
    </location>
</feature>
<feature type="compositionally biased region" description="Low complexity" evidence="2">
    <location>
        <begin position="458"/>
        <end position="510"/>
    </location>
</feature>
<dbReference type="SMART" id="SM00028">
    <property type="entry name" value="TPR"/>
    <property type="match status" value="1"/>
</dbReference>
<dbReference type="Proteomes" id="UP000308707">
    <property type="component" value="Unassembled WGS sequence"/>
</dbReference>
<evidence type="ECO:0000313" key="6">
    <source>
        <dbReference type="Proteomes" id="UP000308707"/>
    </source>
</evidence>
<evidence type="ECO:0000256" key="3">
    <source>
        <dbReference type="SAM" id="Phobius"/>
    </source>
</evidence>
<dbReference type="Pfam" id="PF13519">
    <property type="entry name" value="VWA_2"/>
    <property type="match status" value="1"/>
</dbReference>
<dbReference type="Gene3D" id="1.25.40.10">
    <property type="entry name" value="Tetratricopeptide repeat domain"/>
    <property type="match status" value="1"/>
</dbReference>
<dbReference type="PROSITE" id="PS50005">
    <property type="entry name" value="TPR"/>
    <property type="match status" value="1"/>
</dbReference>
<dbReference type="InterPro" id="IPR050768">
    <property type="entry name" value="UPF0353/GerABKA_families"/>
</dbReference>
<name>A0A4U5JQ83_9GAMM</name>
<dbReference type="PANTHER" id="PTHR22550">
    <property type="entry name" value="SPORE GERMINATION PROTEIN"/>
    <property type="match status" value="1"/>
</dbReference>
<proteinExistence type="predicted"/>
<dbReference type="PANTHER" id="PTHR22550:SF14">
    <property type="entry name" value="VWFA DOMAIN-CONTAINING PROTEIN"/>
    <property type="match status" value="1"/>
</dbReference>
<evidence type="ECO:0000259" key="4">
    <source>
        <dbReference type="PROSITE" id="PS50234"/>
    </source>
</evidence>
<feature type="compositionally biased region" description="Basic and acidic residues" evidence="2">
    <location>
        <begin position="543"/>
        <end position="561"/>
    </location>
</feature>
<feature type="domain" description="VWFA" evidence="4">
    <location>
        <begin position="95"/>
        <end position="282"/>
    </location>
</feature>
<dbReference type="PROSITE" id="PS50293">
    <property type="entry name" value="TPR_REGION"/>
    <property type="match status" value="1"/>
</dbReference>
<feature type="compositionally biased region" description="Low complexity" evidence="2">
    <location>
        <begin position="523"/>
        <end position="542"/>
    </location>
</feature>
<keyword evidence="3" id="KW-1133">Transmembrane helix</keyword>
<keyword evidence="6" id="KW-1185">Reference proteome</keyword>
<organism evidence="5 6">
    <name type="scientific">Luteimonas gilva</name>
    <dbReference type="NCBI Taxonomy" id="2572684"/>
    <lineage>
        <taxon>Bacteria</taxon>
        <taxon>Pseudomonadati</taxon>
        <taxon>Pseudomonadota</taxon>
        <taxon>Gammaproteobacteria</taxon>
        <taxon>Lysobacterales</taxon>
        <taxon>Lysobacteraceae</taxon>
        <taxon>Luteimonas</taxon>
    </lineage>
</organism>
<accession>A0A4U5JQ83</accession>
<gene>
    <name evidence="5" type="ORF">FCE95_11675</name>
</gene>
<comment type="caution">
    <text evidence="5">The sequence shown here is derived from an EMBL/GenBank/DDBJ whole genome shotgun (WGS) entry which is preliminary data.</text>
</comment>
<dbReference type="SUPFAM" id="SSF53300">
    <property type="entry name" value="vWA-like"/>
    <property type="match status" value="1"/>
</dbReference>
<feature type="transmembrane region" description="Helical" evidence="3">
    <location>
        <begin position="62"/>
        <end position="82"/>
    </location>
</feature>
<dbReference type="InterPro" id="IPR036465">
    <property type="entry name" value="vWFA_dom_sf"/>
</dbReference>
<dbReference type="InterPro" id="IPR011990">
    <property type="entry name" value="TPR-like_helical_dom_sf"/>
</dbReference>
<dbReference type="InterPro" id="IPR019734">
    <property type="entry name" value="TPR_rpt"/>
</dbReference>
<dbReference type="Pfam" id="PF00515">
    <property type="entry name" value="TPR_1"/>
    <property type="match status" value="1"/>
</dbReference>
<keyword evidence="3" id="KW-0472">Membrane</keyword>
<dbReference type="SUPFAM" id="SSF48452">
    <property type="entry name" value="TPR-like"/>
    <property type="match status" value="1"/>
</dbReference>
<evidence type="ECO:0000256" key="1">
    <source>
        <dbReference type="PROSITE-ProRule" id="PRU00339"/>
    </source>
</evidence>
<keyword evidence="1" id="KW-0802">TPR repeat</keyword>
<dbReference type="InterPro" id="IPR002035">
    <property type="entry name" value="VWF_A"/>
</dbReference>
<dbReference type="SMART" id="SM00327">
    <property type="entry name" value="VWA"/>
    <property type="match status" value="1"/>
</dbReference>
<feature type="compositionally biased region" description="Basic and acidic residues" evidence="2">
    <location>
        <begin position="440"/>
        <end position="457"/>
    </location>
</feature>
<sequence>MIEAISGLHWLRPHWLWALLALPLLWFAWRARRKRESVWRRAVDPHLLPHLLERGGPAARGFGIWAAVCYVLAVLALAGPSWRQIEQPLWQTRAPLMIALDLSTATLAADLPPSRLLQARAKLAALLRERAGGQVGLVAYADDAFTVAPLTDDSRNVALFLDSLAPDVMPTDGNRADRAIDMSAKLLKQAGFEQGDILLVTDHADADAVAAARRAARGGYRVSALGLGTAAGAAYRDAAGTIAHAELDESSLRALAGAAGGRYAGATADGGDLQALGVLDPQQGAGASGRGERGRHWQDDGYWLLPPLLLLSLFAFRRGGGGAAMAALLLCAVLPWSPAQAAGQEGWWRRPDQQAHRKMEQGAEAYRKNDFATAQQAWQGLSGADAQYNLGNALAKAGRYPDAIAAYDRALRAQPDMQDAIANKRAVQAAMKRKPPQGGKQDDKGGQDPGKNPKSEQDQNGQSQSQQAQPQSGGQESQQRPPQSQQKQNAASQPQQAQPKPQDPNAQKAADAAQRERMRQALAEQGKASQQAAKKPQSAQETAAERERRQANEAWLRRVPDDPGGLLRAKFRLEQERRQQSGSSP</sequence>
<keyword evidence="3" id="KW-0812">Transmembrane</keyword>
<dbReference type="EMBL" id="SZUA01000002">
    <property type="protein sequence ID" value="TKR30751.1"/>
    <property type="molecule type" value="Genomic_DNA"/>
</dbReference>
<dbReference type="Gene3D" id="3.40.50.410">
    <property type="entry name" value="von Willebrand factor, type A domain"/>
    <property type="match status" value="1"/>
</dbReference>
<reference evidence="5 6" key="1">
    <citation type="submission" date="2019-04" db="EMBL/GenBank/DDBJ databases">
        <title>Reference strain of H23.</title>
        <authorList>
            <person name="Luo X."/>
        </authorList>
    </citation>
    <scope>NUCLEOTIDE SEQUENCE [LARGE SCALE GENOMIC DNA]</scope>
    <source>
        <strain evidence="5 6">H23</strain>
    </source>
</reference>
<evidence type="ECO:0000256" key="2">
    <source>
        <dbReference type="SAM" id="MobiDB-lite"/>
    </source>
</evidence>
<feature type="region of interest" description="Disordered" evidence="2">
    <location>
        <begin position="424"/>
        <end position="585"/>
    </location>
</feature>
<dbReference type="PROSITE" id="PS50234">
    <property type="entry name" value="VWFA"/>
    <property type="match status" value="1"/>
</dbReference>
<protein>
    <submittedName>
        <fullName evidence="5">VWA domain-containing protein</fullName>
    </submittedName>
</protein>
<dbReference type="OrthoDB" id="9807628at2"/>